<keyword evidence="8" id="KW-0547">Nucleotide-binding</keyword>
<feature type="domain" description="Histidine kinase" evidence="18">
    <location>
        <begin position="547"/>
        <end position="768"/>
    </location>
</feature>
<comment type="catalytic activity">
    <reaction evidence="1">
        <text>ATP + protein L-histidine = ADP + protein N-phospho-L-histidine.</text>
        <dbReference type="EC" id="2.7.13.3"/>
    </reaction>
</comment>
<dbReference type="SUPFAM" id="SSF47226">
    <property type="entry name" value="Histidine-containing phosphotransfer domain, HPT domain"/>
    <property type="match status" value="1"/>
</dbReference>
<proteinExistence type="predicted"/>
<evidence type="ECO:0000256" key="1">
    <source>
        <dbReference type="ARBA" id="ARBA00000085"/>
    </source>
</evidence>
<dbReference type="RefSeq" id="WP_308308170.1">
    <property type="nucleotide sequence ID" value="NZ_JAVSKO010000007.1"/>
</dbReference>
<evidence type="ECO:0000259" key="18">
    <source>
        <dbReference type="PROSITE" id="PS50109"/>
    </source>
</evidence>
<reference evidence="21" key="1">
    <citation type="submission" date="2023-07" db="EMBL/GenBank/DDBJ databases">
        <title>Comparative genomics of clinical Stenotrophomonas maltophilia isolates reveals regions of diversity which correlate with colonization and persistence in vivo.</title>
        <authorList>
            <person name="Mcdaniel M.S."/>
            <person name="Swords W.E."/>
            <person name="Sumpter N.A."/>
            <person name="Lindgren N.R."/>
            <person name="Billiot C.E."/>
        </authorList>
    </citation>
    <scope>NUCLEOTIDE SEQUENCE</scope>
    <source>
        <strain evidence="21">Ism4</strain>
    </source>
</reference>
<protein>
    <recommendedName>
        <fullName evidence="3">histidine kinase</fullName>
        <ecNumber evidence="3">2.7.13.3</ecNumber>
    </recommendedName>
</protein>
<dbReference type="InterPro" id="IPR005467">
    <property type="entry name" value="His_kinase_dom"/>
</dbReference>
<dbReference type="Proteomes" id="UP001251948">
    <property type="component" value="Unassembled WGS sequence"/>
</dbReference>
<evidence type="ECO:0000256" key="12">
    <source>
        <dbReference type="ARBA" id="ARBA00023012"/>
    </source>
</evidence>
<organism evidence="21 22">
    <name type="scientific">Stenotrophomonas maltophilia</name>
    <name type="common">Pseudomonas maltophilia</name>
    <name type="synonym">Xanthomonas maltophilia</name>
    <dbReference type="NCBI Taxonomy" id="40324"/>
    <lineage>
        <taxon>Bacteria</taxon>
        <taxon>Pseudomonadati</taxon>
        <taxon>Pseudomonadota</taxon>
        <taxon>Gammaproteobacteria</taxon>
        <taxon>Lysobacterales</taxon>
        <taxon>Lysobacteraceae</taxon>
        <taxon>Stenotrophomonas</taxon>
        <taxon>Stenotrophomonas maltophilia group</taxon>
    </lineage>
</organism>
<keyword evidence="11 17" id="KW-1133">Transmembrane helix</keyword>
<dbReference type="CDD" id="cd17546">
    <property type="entry name" value="REC_hyHK_CKI1_RcsC-like"/>
    <property type="match status" value="1"/>
</dbReference>
<evidence type="ECO:0000256" key="10">
    <source>
        <dbReference type="ARBA" id="ARBA00022840"/>
    </source>
</evidence>
<dbReference type="GO" id="GO:0000155">
    <property type="term" value="F:phosphorelay sensor kinase activity"/>
    <property type="evidence" value="ECO:0007669"/>
    <property type="project" value="InterPro"/>
</dbReference>
<dbReference type="Gene3D" id="3.30.565.10">
    <property type="entry name" value="Histidine kinase-like ATPase, C-terminal domain"/>
    <property type="match status" value="1"/>
</dbReference>
<dbReference type="SUPFAM" id="SSF47384">
    <property type="entry name" value="Homodimeric domain of signal transducing histidine kinase"/>
    <property type="match status" value="1"/>
</dbReference>
<dbReference type="InterPro" id="IPR036097">
    <property type="entry name" value="HisK_dim/P_sf"/>
</dbReference>
<keyword evidence="5 15" id="KW-0597">Phosphoprotein</keyword>
<dbReference type="SMART" id="SM00387">
    <property type="entry name" value="HATPase_c"/>
    <property type="match status" value="1"/>
</dbReference>
<feature type="modified residue" description="4-aspartylphosphate" evidence="15">
    <location>
        <position position="953"/>
    </location>
</feature>
<dbReference type="FunFam" id="3.30.565.10:FF:000010">
    <property type="entry name" value="Sensor histidine kinase RcsC"/>
    <property type="match status" value="1"/>
</dbReference>
<dbReference type="PANTHER" id="PTHR45339">
    <property type="entry name" value="HYBRID SIGNAL TRANSDUCTION HISTIDINE KINASE J"/>
    <property type="match status" value="1"/>
</dbReference>
<evidence type="ECO:0000256" key="17">
    <source>
        <dbReference type="SAM" id="Phobius"/>
    </source>
</evidence>
<keyword evidence="16" id="KW-0175">Coiled coil</keyword>
<keyword evidence="7 17" id="KW-0812">Transmembrane</keyword>
<dbReference type="GO" id="GO:0005886">
    <property type="term" value="C:plasma membrane"/>
    <property type="evidence" value="ECO:0007669"/>
    <property type="project" value="UniProtKB-SubCell"/>
</dbReference>
<dbReference type="SUPFAM" id="SSF52172">
    <property type="entry name" value="CheY-like"/>
    <property type="match status" value="1"/>
</dbReference>
<dbReference type="AlphaFoldDB" id="A0AAJ2N0I6"/>
<evidence type="ECO:0000256" key="7">
    <source>
        <dbReference type="ARBA" id="ARBA00022692"/>
    </source>
</evidence>
<comment type="subcellular location">
    <subcellularLocation>
        <location evidence="2">Cell membrane</location>
        <topology evidence="2">Multi-pass membrane protein</topology>
    </subcellularLocation>
</comment>
<dbReference type="Gene3D" id="1.10.287.130">
    <property type="match status" value="1"/>
</dbReference>
<feature type="transmembrane region" description="Helical" evidence="17">
    <location>
        <begin position="29"/>
        <end position="51"/>
    </location>
</feature>
<evidence type="ECO:0000256" key="13">
    <source>
        <dbReference type="ARBA" id="ARBA00023136"/>
    </source>
</evidence>
<evidence type="ECO:0000256" key="8">
    <source>
        <dbReference type="ARBA" id="ARBA00022741"/>
    </source>
</evidence>
<dbReference type="PRINTS" id="PR00344">
    <property type="entry name" value="BCTRLSENSOR"/>
</dbReference>
<evidence type="ECO:0000256" key="3">
    <source>
        <dbReference type="ARBA" id="ARBA00012438"/>
    </source>
</evidence>
<keyword evidence="6" id="KW-0808">Transferase</keyword>
<dbReference type="InterPro" id="IPR004358">
    <property type="entry name" value="Sig_transdc_His_kin-like_C"/>
</dbReference>
<keyword evidence="13 17" id="KW-0472">Membrane</keyword>
<dbReference type="SMART" id="SM00388">
    <property type="entry name" value="HisKA"/>
    <property type="match status" value="1"/>
</dbReference>
<dbReference type="Gene3D" id="3.40.50.2300">
    <property type="match status" value="1"/>
</dbReference>
<gene>
    <name evidence="21" type="ORF">ROV92_17365</name>
</gene>
<keyword evidence="4" id="KW-1003">Cell membrane</keyword>
<dbReference type="InterPro" id="IPR003661">
    <property type="entry name" value="HisK_dim/P_dom"/>
</dbReference>
<dbReference type="SUPFAM" id="SSF55874">
    <property type="entry name" value="ATPase domain of HSP90 chaperone/DNA topoisomerase II/histidine kinase"/>
    <property type="match status" value="1"/>
</dbReference>
<feature type="modified residue" description="Phosphohistidine" evidence="14">
    <location>
        <position position="1078"/>
    </location>
</feature>
<accession>A0AAJ2N0I6</accession>
<evidence type="ECO:0000256" key="9">
    <source>
        <dbReference type="ARBA" id="ARBA00022777"/>
    </source>
</evidence>
<dbReference type="GO" id="GO:0005524">
    <property type="term" value="F:ATP binding"/>
    <property type="evidence" value="ECO:0007669"/>
    <property type="project" value="UniProtKB-KW"/>
</dbReference>
<feature type="domain" description="Response regulatory" evidence="19">
    <location>
        <begin position="904"/>
        <end position="1018"/>
    </location>
</feature>
<sequence length="1136" mass="123095">MAGSDVVHGPARQAAAARLDDLRQLRRRLLYGGGALICALVVLTALVSAIADVEEFHARERHSFNEARAAAEYYLLQRDRAYATSINGNDVLWRDQRAGLAASGAALAARFHAQGEEVLVRAEGRTAVPWLVLGLKDKPLPEQELAAYLGMVDIYSAYTADSITSQNAPGPLLVYAYEPQGRLLAVSNIGGESQLLRALGVTTRQQAFARLLGEEARFRQATVRPGPIREAAREGRLMSRYGINPFTGQPSLIGMVTLAEGTTPYFRRVVFESVGNIKAQLETREQGRYLVSTAERQVVLSAGGLSNREQDLLMRLAPSDTARAGGQPPRRYSQGSFVLASGLPGVEWTLSHVYGWSDIWRSQGAYLLARALSALLIISLLWWLLRRIDRRVFTPALADASRVYESEALSRVIIGTAPVGLVLLARDSGEPLLQNDAARQLVETVRTAGEVASPPLYLRLAEVGRNASIDEVLELQWAPAESGTATQLQISMAQAIYYEQPVWVCALRDVTAQVELEDNLRRAREDSEAARQSAEAANRAKSAFVATMSHEIRTPLNGVLGHLELLARSPLQPGQRKRLDRIRFSADALMRIISDVLDFSKIEAGQLDVERVPFALRPLIEGVALLFAPDALRKGVRLYFTVDAAADQLCVGDAHRIRQILTNLVGNAVKFTESGRILLRAEMPSGAEHGAQLRVQVIDSGIGMSPEQTAQLFQPFQQADASVSRRYGGSGLGLALCQQIAQAMGGQVSVESTEGVGSSFTLRLPMQVQALQPPPTQPLLGRRVTVLSSTPEWRAEMERLLVAWGASATVLDRPQNDDEGGDALLIVGDHRAWSIDEEQQLMRGYARTVHAHAQGPLSVETRGDRIEVSSYASEAVLEALAPGESAGGHVAVVKPVLATAARGRVLLVEDNAVNRELIQQQLEEIGFAVDAVGNGAEALELWKDGHYRAVLTDINMPVMDGYALARDLRRRGQSLPILAITATALASERERCLAAGIDDLLLKPFNLARLEAALARTNGPAGHARGQQRKAAPAAVPVPRDIPAGIRRIFVDTGDQDLQAILDARANGDTAAILERVHGFKGALQMMGEQALAEQCGEIESVLRQGASASDGALDALQLALSARLEDYRRDLDASL</sequence>
<dbReference type="PANTHER" id="PTHR45339:SF1">
    <property type="entry name" value="HYBRID SIGNAL TRANSDUCTION HISTIDINE KINASE J"/>
    <property type="match status" value="1"/>
</dbReference>
<dbReference type="PROSITE" id="PS50109">
    <property type="entry name" value="HIS_KIN"/>
    <property type="match status" value="1"/>
</dbReference>
<evidence type="ECO:0000259" key="19">
    <source>
        <dbReference type="PROSITE" id="PS50110"/>
    </source>
</evidence>
<dbReference type="EC" id="2.7.13.3" evidence="3"/>
<dbReference type="Pfam" id="PF00512">
    <property type="entry name" value="HisKA"/>
    <property type="match status" value="1"/>
</dbReference>
<dbReference type="InterPro" id="IPR011006">
    <property type="entry name" value="CheY-like_superfamily"/>
</dbReference>
<dbReference type="Pfam" id="PF00072">
    <property type="entry name" value="Response_reg"/>
    <property type="match status" value="1"/>
</dbReference>
<evidence type="ECO:0000256" key="2">
    <source>
        <dbReference type="ARBA" id="ARBA00004651"/>
    </source>
</evidence>
<dbReference type="InterPro" id="IPR036890">
    <property type="entry name" value="HATPase_C_sf"/>
</dbReference>
<dbReference type="CDD" id="cd00088">
    <property type="entry name" value="HPT"/>
    <property type="match status" value="1"/>
</dbReference>
<dbReference type="SMART" id="SM00448">
    <property type="entry name" value="REC"/>
    <property type="match status" value="1"/>
</dbReference>
<evidence type="ECO:0000256" key="15">
    <source>
        <dbReference type="PROSITE-ProRule" id="PRU00169"/>
    </source>
</evidence>
<keyword evidence="10 21" id="KW-0067">ATP-binding</keyword>
<evidence type="ECO:0000256" key="11">
    <source>
        <dbReference type="ARBA" id="ARBA00022989"/>
    </source>
</evidence>
<evidence type="ECO:0000256" key="14">
    <source>
        <dbReference type="PROSITE-ProRule" id="PRU00110"/>
    </source>
</evidence>
<name>A0AAJ2N0I6_STEMA</name>
<evidence type="ECO:0000259" key="20">
    <source>
        <dbReference type="PROSITE" id="PS50894"/>
    </source>
</evidence>
<feature type="domain" description="HPt" evidence="20">
    <location>
        <begin position="1039"/>
        <end position="1136"/>
    </location>
</feature>
<dbReference type="InterPro" id="IPR036641">
    <property type="entry name" value="HPT_dom_sf"/>
</dbReference>
<feature type="coiled-coil region" evidence="16">
    <location>
        <begin position="513"/>
        <end position="540"/>
    </location>
</feature>
<dbReference type="PROSITE" id="PS50110">
    <property type="entry name" value="RESPONSE_REGULATORY"/>
    <property type="match status" value="1"/>
</dbReference>
<dbReference type="CDD" id="cd00082">
    <property type="entry name" value="HisKA"/>
    <property type="match status" value="1"/>
</dbReference>
<evidence type="ECO:0000256" key="16">
    <source>
        <dbReference type="SAM" id="Coils"/>
    </source>
</evidence>
<keyword evidence="9" id="KW-0418">Kinase</keyword>
<dbReference type="CDD" id="cd16922">
    <property type="entry name" value="HATPase_EvgS-ArcB-TorS-like"/>
    <property type="match status" value="1"/>
</dbReference>
<comment type="caution">
    <text evidence="21">The sequence shown here is derived from an EMBL/GenBank/DDBJ whole genome shotgun (WGS) entry which is preliminary data.</text>
</comment>
<dbReference type="PROSITE" id="PS50894">
    <property type="entry name" value="HPT"/>
    <property type="match status" value="1"/>
</dbReference>
<dbReference type="Pfam" id="PF02518">
    <property type="entry name" value="HATPase_c"/>
    <property type="match status" value="1"/>
</dbReference>
<feature type="transmembrane region" description="Helical" evidence="17">
    <location>
        <begin position="367"/>
        <end position="385"/>
    </location>
</feature>
<evidence type="ECO:0000256" key="5">
    <source>
        <dbReference type="ARBA" id="ARBA00022553"/>
    </source>
</evidence>
<evidence type="ECO:0000313" key="21">
    <source>
        <dbReference type="EMBL" id="MDT3469754.1"/>
    </source>
</evidence>
<keyword evidence="12" id="KW-0902">Two-component regulatory system</keyword>
<dbReference type="Gene3D" id="1.20.120.160">
    <property type="entry name" value="HPT domain"/>
    <property type="match status" value="1"/>
</dbReference>
<dbReference type="EMBL" id="JAVSKO010000007">
    <property type="protein sequence ID" value="MDT3469754.1"/>
    <property type="molecule type" value="Genomic_DNA"/>
</dbReference>
<dbReference type="InterPro" id="IPR008207">
    <property type="entry name" value="Sig_transdc_His_kin_Hpt_dom"/>
</dbReference>
<evidence type="ECO:0000313" key="22">
    <source>
        <dbReference type="Proteomes" id="UP001251948"/>
    </source>
</evidence>
<dbReference type="InterPro" id="IPR003594">
    <property type="entry name" value="HATPase_dom"/>
</dbReference>
<evidence type="ECO:0000256" key="6">
    <source>
        <dbReference type="ARBA" id="ARBA00022679"/>
    </source>
</evidence>
<dbReference type="FunFam" id="1.10.287.130:FF:000004">
    <property type="entry name" value="Ethylene receptor 1"/>
    <property type="match status" value="1"/>
</dbReference>
<dbReference type="InterPro" id="IPR001789">
    <property type="entry name" value="Sig_transdc_resp-reg_receiver"/>
</dbReference>
<evidence type="ECO:0000256" key="4">
    <source>
        <dbReference type="ARBA" id="ARBA00022475"/>
    </source>
</evidence>
<dbReference type="Pfam" id="PF01627">
    <property type="entry name" value="Hpt"/>
    <property type="match status" value="1"/>
</dbReference>